<keyword evidence="2" id="KW-1185">Reference proteome</keyword>
<dbReference type="Proteomes" id="UP000002505">
    <property type="component" value="Plasmid pACHL02"/>
</dbReference>
<reference evidence="1" key="1">
    <citation type="submission" date="2009-01" db="EMBL/GenBank/DDBJ databases">
        <title>Complete sequence of plasmid2 of Arthrobacter chlorophenolicus A6.</title>
        <authorList>
            <consortium name="US DOE Joint Genome Institute"/>
            <person name="Lucas S."/>
            <person name="Copeland A."/>
            <person name="Lapidus A."/>
            <person name="Glavina del Rio T."/>
            <person name="Tice H."/>
            <person name="Bruce D."/>
            <person name="Goodwin L."/>
            <person name="Pitluck S."/>
            <person name="Goltsman E."/>
            <person name="Clum A."/>
            <person name="Larimer F."/>
            <person name="Land M."/>
            <person name="Hauser L."/>
            <person name="Kyrpides N."/>
            <person name="Mikhailova N."/>
            <person name="Jansson J."/>
            <person name="Richardson P."/>
        </authorList>
    </citation>
    <scope>NUCLEOTIDE SEQUENCE [LARGE SCALE GENOMIC DNA]</scope>
    <source>
        <strain evidence="1">A6</strain>
        <plasmid evidence="1">pACHL02</plasmid>
    </source>
</reference>
<protein>
    <submittedName>
        <fullName evidence="1">Uncharacterized protein</fullName>
    </submittedName>
</protein>
<dbReference type="RefSeq" id="WP_012623584.1">
    <property type="nucleotide sequence ID" value="NC_011881.1"/>
</dbReference>
<organism evidence="1 2">
    <name type="scientific">Pseudarthrobacter chlorophenolicus (strain ATCC 700700 / DSM 12829 / CIP 107037 / JCM 12360 / KCTC 9906 / NCIMB 13794 / A6)</name>
    <name type="common">Arthrobacter chlorophenolicus</name>
    <dbReference type="NCBI Taxonomy" id="452863"/>
    <lineage>
        <taxon>Bacteria</taxon>
        <taxon>Bacillati</taxon>
        <taxon>Actinomycetota</taxon>
        <taxon>Actinomycetes</taxon>
        <taxon>Micrococcales</taxon>
        <taxon>Micrococcaceae</taxon>
        <taxon>Pseudarthrobacter</taxon>
    </lineage>
</organism>
<name>B8HJF6_PSECP</name>
<evidence type="ECO:0000313" key="2">
    <source>
        <dbReference type="Proteomes" id="UP000002505"/>
    </source>
</evidence>
<accession>B8HJF6</accession>
<dbReference type="AlphaFoldDB" id="B8HJF6"/>
<dbReference type="EMBL" id="CP001343">
    <property type="protein sequence ID" value="ACL42554.1"/>
    <property type="molecule type" value="Genomic_DNA"/>
</dbReference>
<keyword evidence="1" id="KW-0614">Plasmid</keyword>
<dbReference type="HOGENOM" id="CLU_1212782_0_0_11"/>
<evidence type="ECO:0000313" key="1">
    <source>
        <dbReference type="EMBL" id="ACL42554.1"/>
    </source>
</evidence>
<dbReference type="eggNOG" id="COG1669">
    <property type="taxonomic scope" value="Bacteria"/>
</dbReference>
<proteinExistence type="predicted"/>
<gene>
    <name evidence="1" type="ordered locus">Achl_4603</name>
</gene>
<dbReference type="KEGG" id="ach:Achl_4603"/>
<sequence>MRVAKSDVIAGLPAELARAIVRRFRGREMTVVGVADLLDGTGHEPGTVLAELEAAGYMETVETDAAGDVWWDTTIQGNALAMASFGKPISRKTADRLVSELLKRAHAYNADQGKPLFVDALRVFGSYLDPQIDPLGDVDIELTYGRRITDPKLVADYARASGRSFSTYVDRLLWPYTELVQHLKNRSAFINITTEDITRLTNRSETIYSIDADPDAVPPPADRTLIGR</sequence>
<geneLocation type="plasmid" evidence="1 2">
    <name>pACHL02</name>
</geneLocation>